<name>A0A1H0X460_9PSEU</name>
<evidence type="ECO:0000313" key="5">
    <source>
        <dbReference type="EMBL" id="SDP97515.1"/>
    </source>
</evidence>
<organism evidence="5 6">
    <name type="scientific">Lentzea jiangxiensis</name>
    <dbReference type="NCBI Taxonomy" id="641025"/>
    <lineage>
        <taxon>Bacteria</taxon>
        <taxon>Bacillati</taxon>
        <taxon>Actinomycetota</taxon>
        <taxon>Actinomycetes</taxon>
        <taxon>Pseudonocardiales</taxon>
        <taxon>Pseudonocardiaceae</taxon>
        <taxon>Lentzea</taxon>
    </lineage>
</organism>
<dbReference type="CDD" id="cd03801">
    <property type="entry name" value="GT4_PimA-like"/>
    <property type="match status" value="1"/>
</dbReference>
<evidence type="ECO:0000256" key="2">
    <source>
        <dbReference type="ARBA" id="ARBA00022679"/>
    </source>
</evidence>
<reference evidence="6" key="1">
    <citation type="submission" date="2016-10" db="EMBL/GenBank/DDBJ databases">
        <authorList>
            <person name="Varghese N."/>
            <person name="Submissions S."/>
        </authorList>
    </citation>
    <scope>NUCLEOTIDE SEQUENCE [LARGE SCALE GENOMIC DNA]</scope>
    <source>
        <strain evidence="6">CGMCC 4.6609</strain>
    </source>
</reference>
<accession>A0A1H0X460</accession>
<dbReference type="OrthoDB" id="9802525at2"/>
<dbReference type="PANTHER" id="PTHR45947:SF3">
    <property type="entry name" value="SULFOQUINOVOSYL TRANSFERASE SQD2"/>
    <property type="match status" value="1"/>
</dbReference>
<dbReference type="Gene3D" id="3.40.50.2000">
    <property type="entry name" value="Glycogen Phosphorylase B"/>
    <property type="match status" value="2"/>
</dbReference>
<dbReference type="STRING" id="641025.SAMN05421507_1323"/>
<dbReference type="SUPFAM" id="SSF53756">
    <property type="entry name" value="UDP-Glycosyltransferase/glycogen phosphorylase"/>
    <property type="match status" value="1"/>
</dbReference>
<dbReference type="PANTHER" id="PTHR45947">
    <property type="entry name" value="SULFOQUINOVOSYL TRANSFERASE SQD2"/>
    <property type="match status" value="1"/>
</dbReference>
<sequence length="370" mass="39501">MLIAHVTDSFHPRLGGIEHQVVDLATRQAAAGHDVHVVTRQLAASGSDAGFPFTVHRLRSGWGAQGRLRAVLAPLRPDVVHAHVSVVSPLGWAGVDVAVELSVRAVVSVHSLWVGPGVLAARLAGLKSWARNQVTVAAVSSLTADRVRRTCPELPVHLVPNGIDVGWWRVPHPPDRSGGVHVVAVGRLVSRREPMSLLKAVREVAGSSDVRVTIVGDGPERAKAEAYARRCGLASAVSFAGVLRRTEIRDLLAGADLFVNPARREAFGVATVEALSSGVPVVAMAESGVNDFVWHGKNGFLCEPGVALEDGLREMVTNHDLRRGMAEFAAAHPLVVFDWPGVLARWDALYASGNERTATSGPRSHRPSRM</sequence>
<evidence type="ECO:0000259" key="3">
    <source>
        <dbReference type="Pfam" id="PF00534"/>
    </source>
</evidence>
<dbReference type="Pfam" id="PF00534">
    <property type="entry name" value="Glycos_transf_1"/>
    <property type="match status" value="1"/>
</dbReference>
<dbReference type="Proteomes" id="UP000199691">
    <property type="component" value="Unassembled WGS sequence"/>
</dbReference>
<evidence type="ECO:0000259" key="4">
    <source>
        <dbReference type="Pfam" id="PF13439"/>
    </source>
</evidence>
<evidence type="ECO:0000256" key="1">
    <source>
        <dbReference type="ARBA" id="ARBA00022676"/>
    </source>
</evidence>
<dbReference type="GO" id="GO:1901137">
    <property type="term" value="P:carbohydrate derivative biosynthetic process"/>
    <property type="evidence" value="ECO:0007669"/>
    <property type="project" value="UniProtKB-ARBA"/>
</dbReference>
<dbReference type="EMBL" id="FNIX01000032">
    <property type="protein sequence ID" value="SDP97515.1"/>
    <property type="molecule type" value="Genomic_DNA"/>
</dbReference>
<proteinExistence type="predicted"/>
<keyword evidence="2 5" id="KW-0808">Transferase</keyword>
<keyword evidence="6" id="KW-1185">Reference proteome</keyword>
<feature type="domain" description="Glycosyltransferase subfamily 4-like N-terminal" evidence="4">
    <location>
        <begin position="15"/>
        <end position="165"/>
    </location>
</feature>
<protein>
    <submittedName>
        <fullName evidence="5">Glycosyltransferase involved in cell wall bisynthesis</fullName>
    </submittedName>
</protein>
<gene>
    <name evidence="5" type="ORF">SAMN05421507_1323</name>
</gene>
<evidence type="ECO:0000313" key="6">
    <source>
        <dbReference type="Proteomes" id="UP000199691"/>
    </source>
</evidence>
<dbReference type="GO" id="GO:0016758">
    <property type="term" value="F:hexosyltransferase activity"/>
    <property type="evidence" value="ECO:0007669"/>
    <property type="project" value="TreeGrafter"/>
</dbReference>
<dbReference type="AlphaFoldDB" id="A0A1H0X460"/>
<keyword evidence="1" id="KW-0328">Glycosyltransferase</keyword>
<dbReference type="InterPro" id="IPR001296">
    <property type="entry name" value="Glyco_trans_1"/>
</dbReference>
<dbReference type="InterPro" id="IPR028098">
    <property type="entry name" value="Glyco_trans_4-like_N"/>
</dbReference>
<dbReference type="InterPro" id="IPR050194">
    <property type="entry name" value="Glycosyltransferase_grp1"/>
</dbReference>
<feature type="domain" description="Glycosyl transferase family 1" evidence="3">
    <location>
        <begin position="182"/>
        <end position="329"/>
    </location>
</feature>
<dbReference type="Pfam" id="PF13439">
    <property type="entry name" value="Glyco_transf_4"/>
    <property type="match status" value="1"/>
</dbReference>